<name>K0JUN7_SACES</name>
<evidence type="ECO:0000256" key="1">
    <source>
        <dbReference type="ARBA" id="ARBA00005104"/>
    </source>
</evidence>
<sequence>MQMLWPPPSTDPGTAGGITDADLERLYDYPAGLDRPWVQVNFVSSVDGAVTIAGKSGGLGNPADKKVFALGRDLADVVLVGARTALIEGYRGVKAGEVRQERRARLGLSPVPPVAVVTARCSIEPTSPLITESAVRPIVLTTSAAPADRRDALADAGADVVVAGDREVNLPTALAALDERGLRRVDCEGGPTLFGALIEAGLVDVLCVTFAPVLAGGDAGRIATGPLPPAPRDLELASILRYESALLLRYRRAGA</sequence>
<dbReference type="InterPro" id="IPR002734">
    <property type="entry name" value="RibDG_C"/>
</dbReference>
<evidence type="ECO:0000256" key="3">
    <source>
        <dbReference type="ARBA" id="ARBA00023002"/>
    </source>
</evidence>
<feature type="domain" description="Bacterial bifunctional deaminase-reductase C-terminal" evidence="4">
    <location>
        <begin position="36"/>
        <end position="246"/>
    </location>
</feature>
<dbReference type="HOGENOM" id="CLU_036590_7_2_11"/>
<dbReference type="STRING" id="1179773.BN6_19030"/>
<organism evidence="5 6">
    <name type="scientific">Saccharothrix espanaensis (strain ATCC 51144 / DSM 44229 / JCM 9112 / NBRC 15066 / NRRL 15764)</name>
    <dbReference type="NCBI Taxonomy" id="1179773"/>
    <lineage>
        <taxon>Bacteria</taxon>
        <taxon>Bacillati</taxon>
        <taxon>Actinomycetota</taxon>
        <taxon>Actinomycetes</taxon>
        <taxon>Pseudonocardiales</taxon>
        <taxon>Pseudonocardiaceae</taxon>
        <taxon>Saccharothrix</taxon>
    </lineage>
</organism>
<dbReference type="eggNOG" id="COG1985">
    <property type="taxonomic scope" value="Bacteria"/>
</dbReference>
<evidence type="ECO:0000259" key="4">
    <source>
        <dbReference type="Pfam" id="PF01872"/>
    </source>
</evidence>
<dbReference type="PANTHER" id="PTHR38011">
    <property type="entry name" value="DIHYDROFOLATE REDUCTASE FAMILY PROTEIN (AFU_ORTHOLOGUE AFUA_8G06820)"/>
    <property type="match status" value="1"/>
</dbReference>
<proteinExistence type="predicted"/>
<dbReference type="PATRIC" id="fig|1179773.3.peg.1911"/>
<keyword evidence="3" id="KW-0560">Oxidoreductase</keyword>
<dbReference type="GO" id="GO:0008703">
    <property type="term" value="F:5-amino-6-(5-phosphoribosylamino)uracil reductase activity"/>
    <property type="evidence" value="ECO:0007669"/>
    <property type="project" value="InterPro"/>
</dbReference>
<keyword evidence="6" id="KW-1185">Reference proteome</keyword>
<accession>K0JUN7</accession>
<dbReference type="PANTHER" id="PTHR38011:SF7">
    <property type="entry name" value="2,5-DIAMINO-6-RIBOSYLAMINO-4(3H)-PYRIMIDINONE 5'-PHOSPHATE REDUCTASE"/>
    <property type="match status" value="1"/>
</dbReference>
<dbReference type="InterPro" id="IPR024072">
    <property type="entry name" value="DHFR-like_dom_sf"/>
</dbReference>
<dbReference type="InterPro" id="IPR050765">
    <property type="entry name" value="Riboflavin_Biosynth_HTPR"/>
</dbReference>
<reference evidence="5 6" key="1">
    <citation type="journal article" date="2012" name="BMC Genomics">
        <title>Complete genome sequence of Saccharothrix espanaensis DSM 44229T and comparison to the other completely sequenced Pseudonocardiaceae.</title>
        <authorList>
            <person name="Strobel T."/>
            <person name="Al-Dilaimi A."/>
            <person name="Blom J."/>
            <person name="Gessner A."/>
            <person name="Kalinowski J."/>
            <person name="Luzhetska M."/>
            <person name="Puhler A."/>
            <person name="Szczepanowski R."/>
            <person name="Bechthold A."/>
            <person name="Ruckert C."/>
        </authorList>
    </citation>
    <scope>NUCLEOTIDE SEQUENCE [LARGE SCALE GENOMIC DNA]</scope>
    <source>
        <strain evidence="6">ATCC 51144 / DSM 44229 / JCM 9112 / NBRC 15066 / NRRL 15764</strain>
    </source>
</reference>
<dbReference type="Gene3D" id="3.40.430.10">
    <property type="entry name" value="Dihydrofolate Reductase, subunit A"/>
    <property type="match status" value="1"/>
</dbReference>
<evidence type="ECO:0000256" key="2">
    <source>
        <dbReference type="ARBA" id="ARBA00022857"/>
    </source>
</evidence>
<comment type="pathway">
    <text evidence="1">Cofactor biosynthesis; riboflavin biosynthesis.</text>
</comment>
<dbReference type="GO" id="GO:0009231">
    <property type="term" value="P:riboflavin biosynthetic process"/>
    <property type="evidence" value="ECO:0007669"/>
    <property type="project" value="InterPro"/>
</dbReference>
<dbReference type="BioCyc" id="SESP1179773:BN6_RS09355-MONOMER"/>
<evidence type="ECO:0000313" key="6">
    <source>
        <dbReference type="Proteomes" id="UP000006281"/>
    </source>
</evidence>
<dbReference type="Proteomes" id="UP000006281">
    <property type="component" value="Chromosome"/>
</dbReference>
<dbReference type="SUPFAM" id="SSF53597">
    <property type="entry name" value="Dihydrofolate reductase-like"/>
    <property type="match status" value="1"/>
</dbReference>
<dbReference type="AlphaFoldDB" id="K0JUN7"/>
<keyword evidence="2" id="KW-0521">NADP</keyword>
<dbReference type="Pfam" id="PF01872">
    <property type="entry name" value="RibD_C"/>
    <property type="match status" value="1"/>
</dbReference>
<dbReference type="KEGG" id="sesp:BN6_19030"/>
<dbReference type="EMBL" id="HE804045">
    <property type="protein sequence ID" value="CCH29222.1"/>
    <property type="molecule type" value="Genomic_DNA"/>
</dbReference>
<gene>
    <name evidence="5" type="ordered locus">BN6_19030</name>
</gene>
<evidence type="ECO:0000313" key="5">
    <source>
        <dbReference type="EMBL" id="CCH29222.1"/>
    </source>
</evidence>
<protein>
    <submittedName>
        <fullName evidence="5">Bifunctional deaminase-reductase domain protein</fullName>
    </submittedName>
</protein>